<dbReference type="PANTHER" id="PTHR47431:SF1">
    <property type="entry name" value="ZN(II)2CYS6 TRANSCRIPTION FACTOR (EUROFUNG)"/>
    <property type="match status" value="1"/>
</dbReference>
<sequence>MSQNNDRASSEAKSKPAFATTCVECRARHVKCDGLLPSCRRCKGAGRTCHYIKSRRGKRDTERLISPPHERKLDLSADFAPQTKFPRGPLMDDNVGNFQCLLPQPESSSLEKPYEILPNQGLLLGSPWSVADPVPFQSVVQSRDNPASSCSTPSFLPEDSASNASLSCNGEAVHFDPLVGSFYSHFHRAHPIVIPMGHWRKHVQGFEAQALMTVIHFIGSMYAEDISTTIYRDAVYRTLSIQPLQLSKTGFAVQVNLLFAIGLHAHNEPEKAIEYLNRAIDIALELGMHRSSFCYTYGENCSLLEESWRRTWWELYVVEGMFAAVHQSDSFRLFKIPTDVPIPCEEAEYSICGPIPRPRTFEEFDDRAFEDESITYSSFAYRIDAVRILGKLLALGAASLDQRDATKIQAADARLTNWTLHLPPAKRQPVDRMGRVDEIMFQGHMIINAATIFLHRPLSNLIFSHAGLKTTCTPNIAAAIPSTTAATAFSPQIHSLKAINAATTISSMFALPGTILTLHSPFCTCVVALAAVVDLSAYYSKVDPAQIPAPSSLAIGSGERDSRWLSSGSNSLDASSLEKERIQLDIGVLKAVKNVWPIARAVFEPVKAIARDLVGLMQREQERRKRGRSHLEEFAHDVPIQDFLPQLNYHTPAQEYDWMQSFVVPAMDDHWTSGSQAGSADTTDDRHSKRSKPGDEIYS</sequence>
<dbReference type="GO" id="GO:0003677">
    <property type="term" value="F:DNA binding"/>
    <property type="evidence" value="ECO:0007669"/>
    <property type="project" value="InterPro"/>
</dbReference>
<evidence type="ECO:0000256" key="3">
    <source>
        <dbReference type="SAM" id="MobiDB-lite"/>
    </source>
</evidence>
<dbReference type="PROSITE" id="PS50048">
    <property type="entry name" value="ZN2_CY6_FUNGAL_2"/>
    <property type="match status" value="1"/>
</dbReference>
<dbReference type="SUPFAM" id="SSF57701">
    <property type="entry name" value="Zn2/Cys6 DNA-binding domain"/>
    <property type="match status" value="1"/>
</dbReference>
<gene>
    <name evidence="5" type="ORF">L228DRAFT_250263</name>
</gene>
<accession>A0A165A1T7</accession>
<keyword evidence="2" id="KW-0539">Nucleus</keyword>
<evidence type="ECO:0000313" key="6">
    <source>
        <dbReference type="Proteomes" id="UP000076632"/>
    </source>
</evidence>
<dbReference type="Gene3D" id="4.10.240.10">
    <property type="entry name" value="Zn(2)-C6 fungal-type DNA-binding domain"/>
    <property type="match status" value="1"/>
</dbReference>
<feature type="domain" description="Zn(2)-C6 fungal-type" evidence="4">
    <location>
        <begin position="21"/>
        <end position="51"/>
    </location>
</feature>
<keyword evidence="1" id="KW-0479">Metal-binding</keyword>
<evidence type="ECO:0000256" key="1">
    <source>
        <dbReference type="ARBA" id="ARBA00022723"/>
    </source>
</evidence>
<evidence type="ECO:0000256" key="2">
    <source>
        <dbReference type="ARBA" id="ARBA00023242"/>
    </source>
</evidence>
<dbReference type="Proteomes" id="UP000076632">
    <property type="component" value="Unassembled WGS sequence"/>
</dbReference>
<feature type="compositionally biased region" description="Polar residues" evidence="3">
    <location>
        <begin position="672"/>
        <end position="681"/>
    </location>
</feature>
<dbReference type="CDD" id="cd12148">
    <property type="entry name" value="fungal_TF_MHR"/>
    <property type="match status" value="1"/>
</dbReference>
<evidence type="ECO:0000259" key="4">
    <source>
        <dbReference type="PROSITE" id="PS50048"/>
    </source>
</evidence>
<dbReference type="InterPro" id="IPR001138">
    <property type="entry name" value="Zn2Cys6_DnaBD"/>
</dbReference>
<keyword evidence="6" id="KW-1185">Reference proteome</keyword>
<dbReference type="STRING" id="1328760.A0A165A1T7"/>
<evidence type="ECO:0000313" key="5">
    <source>
        <dbReference type="EMBL" id="KZF19836.1"/>
    </source>
</evidence>
<feature type="compositionally biased region" description="Basic and acidic residues" evidence="3">
    <location>
        <begin position="683"/>
        <end position="699"/>
    </location>
</feature>
<proteinExistence type="predicted"/>
<dbReference type="GO" id="GO:0006351">
    <property type="term" value="P:DNA-templated transcription"/>
    <property type="evidence" value="ECO:0007669"/>
    <property type="project" value="InterPro"/>
</dbReference>
<dbReference type="OrthoDB" id="5367487at2759"/>
<organism evidence="5 6">
    <name type="scientific">Xylona heveae (strain CBS 132557 / TC161)</name>
    <dbReference type="NCBI Taxonomy" id="1328760"/>
    <lineage>
        <taxon>Eukaryota</taxon>
        <taxon>Fungi</taxon>
        <taxon>Dikarya</taxon>
        <taxon>Ascomycota</taxon>
        <taxon>Pezizomycotina</taxon>
        <taxon>Xylonomycetes</taxon>
        <taxon>Xylonales</taxon>
        <taxon>Xylonaceae</taxon>
        <taxon>Xylona</taxon>
    </lineage>
</organism>
<dbReference type="GeneID" id="28898415"/>
<feature type="region of interest" description="Disordered" evidence="3">
    <location>
        <begin position="670"/>
        <end position="699"/>
    </location>
</feature>
<dbReference type="InterPro" id="IPR036864">
    <property type="entry name" value="Zn2-C6_fun-type_DNA-bd_sf"/>
</dbReference>
<dbReference type="PANTHER" id="PTHR47431">
    <property type="entry name" value="ZN(II)2CYS6 TRANSCRIPTION FACTOR (EUROFUNG)-RELATED"/>
    <property type="match status" value="1"/>
</dbReference>
<dbReference type="SMART" id="SM00066">
    <property type="entry name" value="GAL4"/>
    <property type="match status" value="1"/>
</dbReference>
<dbReference type="RefSeq" id="XP_018185391.1">
    <property type="nucleotide sequence ID" value="XM_018333278.1"/>
</dbReference>
<dbReference type="EMBL" id="KV407464">
    <property type="protein sequence ID" value="KZF19836.1"/>
    <property type="molecule type" value="Genomic_DNA"/>
</dbReference>
<dbReference type="AlphaFoldDB" id="A0A165A1T7"/>
<protein>
    <recommendedName>
        <fullName evidence="4">Zn(2)-C6 fungal-type domain-containing protein</fullName>
    </recommendedName>
</protein>
<reference evidence="5 6" key="1">
    <citation type="journal article" date="2016" name="Fungal Biol.">
        <title>The genome of Xylona heveae provides a window into fungal endophytism.</title>
        <authorList>
            <person name="Gazis R."/>
            <person name="Kuo A."/>
            <person name="Riley R."/>
            <person name="LaButti K."/>
            <person name="Lipzen A."/>
            <person name="Lin J."/>
            <person name="Amirebrahimi M."/>
            <person name="Hesse C.N."/>
            <person name="Spatafora J.W."/>
            <person name="Henrissat B."/>
            <person name="Hainaut M."/>
            <person name="Grigoriev I.V."/>
            <person name="Hibbett D.S."/>
        </authorList>
    </citation>
    <scope>NUCLEOTIDE SEQUENCE [LARGE SCALE GENOMIC DNA]</scope>
    <source>
        <strain evidence="5 6">TC161</strain>
    </source>
</reference>
<dbReference type="GO" id="GO:0008270">
    <property type="term" value="F:zinc ion binding"/>
    <property type="evidence" value="ECO:0007669"/>
    <property type="project" value="InterPro"/>
</dbReference>
<dbReference type="Pfam" id="PF04082">
    <property type="entry name" value="Fungal_trans"/>
    <property type="match status" value="1"/>
</dbReference>
<dbReference type="InParanoid" id="A0A165A1T7"/>
<dbReference type="InterPro" id="IPR007219">
    <property type="entry name" value="XnlR_reg_dom"/>
</dbReference>
<dbReference type="CDD" id="cd00067">
    <property type="entry name" value="GAL4"/>
    <property type="match status" value="1"/>
</dbReference>
<dbReference type="GO" id="GO:0000981">
    <property type="term" value="F:DNA-binding transcription factor activity, RNA polymerase II-specific"/>
    <property type="evidence" value="ECO:0007669"/>
    <property type="project" value="InterPro"/>
</dbReference>
<dbReference type="Pfam" id="PF00172">
    <property type="entry name" value="Zn_clus"/>
    <property type="match status" value="1"/>
</dbReference>
<name>A0A165A1T7_XYLHT</name>
<dbReference type="PROSITE" id="PS00463">
    <property type="entry name" value="ZN2_CY6_FUNGAL_1"/>
    <property type="match status" value="1"/>
</dbReference>